<dbReference type="SUPFAM" id="SSF54593">
    <property type="entry name" value="Glyoxalase/Bleomycin resistance protein/Dihydroxybiphenyl dioxygenase"/>
    <property type="match status" value="1"/>
</dbReference>
<dbReference type="EMBL" id="SGJP01000047">
    <property type="protein sequence ID" value="NFA61927.1"/>
    <property type="molecule type" value="Genomic_DNA"/>
</dbReference>
<dbReference type="PROSITE" id="PS51819">
    <property type="entry name" value="VOC"/>
    <property type="match status" value="1"/>
</dbReference>
<sequence length="121" mass="14325">MLTNHLGIKVRDIEKVQKFYCENLEFEFEHKYEDEDKILVFLKNQNSVIELIYSKNKEYNSVINGIIDHVAFTVTNIQEYIDKLKRKSVKFITNEVTEVDGKIIIFFEGAEGEKIELVQYK</sequence>
<dbReference type="GO" id="GO:0004493">
    <property type="term" value="F:methylmalonyl-CoA epimerase activity"/>
    <property type="evidence" value="ECO:0007669"/>
    <property type="project" value="TreeGrafter"/>
</dbReference>
<evidence type="ECO:0000256" key="1">
    <source>
        <dbReference type="ARBA" id="ARBA00022723"/>
    </source>
</evidence>
<evidence type="ECO:0000259" key="2">
    <source>
        <dbReference type="PROSITE" id="PS51819"/>
    </source>
</evidence>
<dbReference type="Gene3D" id="3.10.180.10">
    <property type="entry name" value="2,3-Dihydroxybiphenyl 1,2-Dioxygenase, domain 1"/>
    <property type="match status" value="1"/>
</dbReference>
<evidence type="ECO:0000313" key="3">
    <source>
        <dbReference type="EMBL" id="NFA61927.1"/>
    </source>
</evidence>
<evidence type="ECO:0000313" key="4">
    <source>
        <dbReference type="Proteomes" id="UP000473089"/>
    </source>
</evidence>
<dbReference type="PANTHER" id="PTHR43048:SF3">
    <property type="entry name" value="METHYLMALONYL-COA EPIMERASE, MITOCHONDRIAL"/>
    <property type="match status" value="1"/>
</dbReference>
<gene>
    <name evidence="3" type="ORF">EXM42_16530</name>
</gene>
<feature type="domain" description="VOC" evidence="2">
    <location>
        <begin position="2"/>
        <end position="120"/>
    </location>
</feature>
<accession>A0A6M0T2A8</accession>
<reference evidence="3 4" key="1">
    <citation type="submission" date="2019-02" db="EMBL/GenBank/DDBJ databases">
        <title>Genome sequencing of Clostridium botulinum clinical isolates.</title>
        <authorList>
            <person name="Brunt J."/>
            <person name="Van Vliet A.H.M."/>
            <person name="Stringer S.C."/>
            <person name="Grant K.A."/>
            <person name="Carter A.C."/>
            <person name="Peck M.W."/>
        </authorList>
    </citation>
    <scope>NUCLEOTIDE SEQUENCE [LARGE SCALE GENOMIC DNA]</scope>
    <source>
        <strain evidence="3 4">R1125/03</strain>
    </source>
</reference>
<organism evidence="3 4">
    <name type="scientific">Clostridium botulinum</name>
    <dbReference type="NCBI Taxonomy" id="1491"/>
    <lineage>
        <taxon>Bacteria</taxon>
        <taxon>Bacillati</taxon>
        <taxon>Bacillota</taxon>
        <taxon>Clostridia</taxon>
        <taxon>Eubacteriales</taxon>
        <taxon>Clostridiaceae</taxon>
        <taxon>Clostridium</taxon>
    </lineage>
</organism>
<name>A0A6M0T2A8_CLOBO</name>
<dbReference type="GO" id="GO:0046491">
    <property type="term" value="P:L-methylmalonyl-CoA metabolic process"/>
    <property type="evidence" value="ECO:0007669"/>
    <property type="project" value="TreeGrafter"/>
</dbReference>
<dbReference type="InterPro" id="IPR037523">
    <property type="entry name" value="VOC_core"/>
</dbReference>
<proteinExistence type="predicted"/>
<dbReference type="InterPro" id="IPR004360">
    <property type="entry name" value="Glyas_Fos-R_dOase_dom"/>
</dbReference>
<dbReference type="Pfam" id="PF00903">
    <property type="entry name" value="Glyoxalase"/>
    <property type="match status" value="1"/>
</dbReference>
<dbReference type="CDD" id="cd06587">
    <property type="entry name" value="VOC"/>
    <property type="match status" value="1"/>
</dbReference>
<dbReference type="GO" id="GO:0046872">
    <property type="term" value="F:metal ion binding"/>
    <property type="evidence" value="ECO:0007669"/>
    <property type="project" value="UniProtKB-KW"/>
</dbReference>
<dbReference type="Proteomes" id="UP000473089">
    <property type="component" value="Unassembled WGS sequence"/>
</dbReference>
<comment type="caution">
    <text evidence="3">The sequence shown here is derived from an EMBL/GenBank/DDBJ whole genome shotgun (WGS) entry which is preliminary data.</text>
</comment>
<dbReference type="PANTHER" id="PTHR43048">
    <property type="entry name" value="METHYLMALONYL-COA EPIMERASE"/>
    <property type="match status" value="1"/>
</dbReference>
<dbReference type="AlphaFoldDB" id="A0A6M0T2A8"/>
<keyword evidence="1" id="KW-0479">Metal-binding</keyword>
<dbReference type="InterPro" id="IPR051785">
    <property type="entry name" value="MMCE/EMCE_epimerase"/>
</dbReference>
<dbReference type="InterPro" id="IPR029068">
    <property type="entry name" value="Glyas_Bleomycin-R_OHBP_Dase"/>
</dbReference>
<protein>
    <submittedName>
        <fullName evidence="3">VOC family protein</fullName>
    </submittedName>
</protein>